<feature type="region of interest" description="Disordered" evidence="1">
    <location>
        <begin position="54"/>
        <end position="87"/>
    </location>
</feature>
<feature type="compositionally biased region" description="Basic and acidic residues" evidence="1">
    <location>
        <begin position="101"/>
        <end position="113"/>
    </location>
</feature>
<dbReference type="EMBL" id="VZZK01000029">
    <property type="protein sequence ID" value="KAB1076587.1"/>
    <property type="molecule type" value="Genomic_DNA"/>
</dbReference>
<accession>A0A6L3SSQ4</accession>
<name>A0A6L3SSQ4_9HYPH</name>
<keyword evidence="3" id="KW-1185">Reference proteome</keyword>
<comment type="caution">
    <text evidence="2">The sequence shown here is derived from an EMBL/GenBank/DDBJ whole genome shotgun (WGS) entry which is preliminary data.</text>
</comment>
<evidence type="ECO:0000256" key="1">
    <source>
        <dbReference type="SAM" id="MobiDB-lite"/>
    </source>
</evidence>
<dbReference type="AlphaFoldDB" id="A0A6L3SSQ4"/>
<dbReference type="Proteomes" id="UP000474159">
    <property type="component" value="Unassembled WGS sequence"/>
</dbReference>
<evidence type="ECO:0000313" key="2">
    <source>
        <dbReference type="EMBL" id="KAB1076587.1"/>
    </source>
</evidence>
<evidence type="ECO:0000313" key="3">
    <source>
        <dbReference type="Proteomes" id="UP000474159"/>
    </source>
</evidence>
<sequence>MSARILDRDRFAKCRALMERGATAGERAAGRAAATRVAAAAGLSLTEALAVLDAQAAPRPEARPPRPPRPSGQRYAWAQPKAPPEPITVEEILRQKEAELQRRKRAAAREAQRRRAAHAAQERELESVRQAQAARDRDWAARRAQQEDAPAPDAGGETP</sequence>
<protein>
    <submittedName>
        <fullName evidence="2">Uncharacterized protein</fullName>
    </submittedName>
</protein>
<organism evidence="2 3">
    <name type="scientific">Methylobacterium soli</name>
    <dbReference type="NCBI Taxonomy" id="553447"/>
    <lineage>
        <taxon>Bacteria</taxon>
        <taxon>Pseudomonadati</taxon>
        <taxon>Pseudomonadota</taxon>
        <taxon>Alphaproteobacteria</taxon>
        <taxon>Hyphomicrobiales</taxon>
        <taxon>Methylobacteriaceae</taxon>
        <taxon>Methylobacterium</taxon>
    </lineage>
</organism>
<feature type="region of interest" description="Disordered" evidence="1">
    <location>
        <begin position="101"/>
        <end position="159"/>
    </location>
</feature>
<reference evidence="2 3" key="1">
    <citation type="submission" date="2019-09" db="EMBL/GenBank/DDBJ databases">
        <title>YIM 48816 draft genome.</title>
        <authorList>
            <person name="Jiang L."/>
        </authorList>
    </citation>
    <scope>NUCLEOTIDE SEQUENCE [LARGE SCALE GENOMIC DNA]</scope>
    <source>
        <strain evidence="2 3">YIM 48816</strain>
    </source>
</reference>
<feature type="compositionally biased region" description="Basic and acidic residues" evidence="1">
    <location>
        <begin position="134"/>
        <end position="146"/>
    </location>
</feature>
<dbReference type="RefSeq" id="WP_151002706.1">
    <property type="nucleotide sequence ID" value="NZ_VZZK01000029.1"/>
</dbReference>
<proteinExistence type="predicted"/>
<gene>
    <name evidence="2" type="ORF">F6X53_23095</name>
</gene>